<keyword evidence="3" id="KW-0813">Transport</keyword>
<evidence type="ECO:0000256" key="7">
    <source>
        <dbReference type="ARBA" id="ARBA00022989"/>
    </source>
</evidence>
<evidence type="ECO:0000256" key="4">
    <source>
        <dbReference type="ARBA" id="ARBA00022475"/>
    </source>
</evidence>
<keyword evidence="6 11" id="KW-0812">Transmembrane</keyword>
<keyword evidence="13" id="KW-1185">Reference proteome</keyword>
<dbReference type="InterPro" id="IPR001851">
    <property type="entry name" value="ABC_transp_permease"/>
</dbReference>
<feature type="transmembrane region" description="Helical" evidence="11">
    <location>
        <begin position="321"/>
        <end position="338"/>
    </location>
</feature>
<feature type="transmembrane region" description="Helical" evidence="11">
    <location>
        <begin position="21"/>
        <end position="41"/>
    </location>
</feature>
<evidence type="ECO:0000256" key="10">
    <source>
        <dbReference type="ARBA" id="ARBA00039381"/>
    </source>
</evidence>
<gene>
    <name evidence="12" type="ORF">QBE54_10645</name>
</gene>
<evidence type="ECO:0000256" key="11">
    <source>
        <dbReference type="SAM" id="Phobius"/>
    </source>
</evidence>
<keyword evidence="5" id="KW-0997">Cell inner membrane</keyword>
<evidence type="ECO:0000256" key="1">
    <source>
        <dbReference type="ARBA" id="ARBA00004651"/>
    </source>
</evidence>
<proteinExistence type="predicted"/>
<dbReference type="PANTHER" id="PTHR32196:SF71">
    <property type="entry name" value="AUTOINDUCER 2 IMPORT SYSTEM PERMEASE PROTEIN LSRD"/>
    <property type="match status" value="1"/>
</dbReference>
<dbReference type="CDD" id="cd06579">
    <property type="entry name" value="TM_PBP1_transp_AraH_like"/>
    <property type="match status" value="1"/>
</dbReference>
<accession>A0ABZ2YAI2</accession>
<dbReference type="RefSeq" id="WP_369018179.1">
    <property type="nucleotide sequence ID" value="NZ_CP121689.1"/>
</dbReference>
<evidence type="ECO:0000256" key="6">
    <source>
        <dbReference type="ARBA" id="ARBA00022692"/>
    </source>
</evidence>
<evidence type="ECO:0000313" key="13">
    <source>
        <dbReference type="Proteomes" id="UP001461341"/>
    </source>
</evidence>
<feature type="transmembrane region" description="Helical" evidence="11">
    <location>
        <begin position="187"/>
        <end position="208"/>
    </location>
</feature>
<evidence type="ECO:0000256" key="2">
    <source>
        <dbReference type="ARBA" id="ARBA00011262"/>
    </source>
</evidence>
<dbReference type="PANTHER" id="PTHR32196">
    <property type="entry name" value="ABC TRANSPORTER PERMEASE PROTEIN YPHD-RELATED-RELATED"/>
    <property type="match status" value="1"/>
</dbReference>
<evidence type="ECO:0000313" key="12">
    <source>
        <dbReference type="EMBL" id="WZL76025.1"/>
    </source>
</evidence>
<reference evidence="12 13" key="1">
    <citation type="submission" date="2023-03" db="EMBL/GenBank/DDBJ databases">
        <title>Novel Species.</title>
        <authorList>
            <person name="Ma S."/>
        </authorList>
    </citation>
    <scope>NUCLEOTIDE SEQUENCE [LARGE SCALE GENOMIC DNA]</scope>
    <source>
        <strain evidence="12 13">B11</strain>
    </source>
</reference>
<feature type="transmembrane region" description="Helical" evidence="11">
    <location>
        <begin position="238"/>
        <end position="261"/>
    </location>
</feature>
<keyword evidence="4" id="KW-1003">Cell membrane</keyword>
<feature type="transmembrane region" description="Helical" evidence="11">
    <location>
        <begin position="293"/>
        <end position="315"/>
    </location>
</feature>
<feature type="transmembrane region" description="Helical" evidence="11">
    <location>
        <begin position="148"/>
        <end position="167"/>
    </location>
</feature>
<comment type="subunit">
    <text evidence="2">The complex is composed of two ATP-binding proteins (LsrA), two transmembrane proteins (LsrC and LsrD) and a solute-binding protein (LsrB).</text>
</comment>
<feature type="transmembrane region" description="Helical" evidence="11">
    <location>
        <begin position="267"/>
        <end position="286"/>
    </location>
</feature>
<protein>
    <recommendedName>
        <fullName evidence="10">Autoinducer 2 import system permease protein LsrD</fullName>
    </recommendedName>
</protein>
<organism evidence="12 13">
    <name type="scientific">Thermatribacter velox</name>
    <dbReference type="NCBI Taxonomy" id="3039681"/>
    <lineage>
        <taxon>Bacteria</taxon>
        <taxon>Pseudomonadati</taxon>
        <taxon>Atribacterota</taxon>
        <taxon>Atribacteria</taxon>
        <taxon>Atribacterales</taxon>
        <taxon>Thermatribacteraceae</taxon>
        <taxon>Thermatribacter</taxon>
    </lineage>
</organism>
<evidence type="ECO:0000256" key="8">
    <source>
        <dbReference type="ARBA" id="ARBA00023136"/>
    </source>
</evidence>
<evidence type="ECO:0000256" key="9">
    <source>
        <dbReference type="ARBA" id="ARBA00025439"/>
    </source>
</evidence>
<feature type="transmembrane region" description="Helical" evidence="11">
    <location>
        <begin position="53"/>
        <end position="73"/>
    </location>
</feature>
<evidence type="ECO:0000256" key="3">
    <source>
        <dbReference type="ARBA" id="ARBA00022448"/>
    </source>
</evidence>
<dbReference type="Proteomes" id="UP001461341">
    <property type="component" value="Chromosome"/>
</dbReference>
<keyword evidence="7 11" id="KW-1133">Transmembrane helix</keyword>
<dbReference type="EMBL" id="CP121689">
    <property type="protein sequence ID" value="WZL76025.1"/>
    <property type="molecule type" value="Genomic_DNA"/>
</dbReference>
<evidence type="ECO:0000256" key="5">
    <source>
        <dbReference type="ARBA" id="ARBA00022519"/>
    </source>
</evidence>
<sequence>MTKLLRKETTINLANKAVSEYKIWFALLALLVVFSIISPTFRSVENFQNLFNQQATLGIATIGMATVILTGGIDLSVGAVMAFSGVYYSNLIRGYLFTYMPPFMKVYEEAGKISPIFPEPFSLCLAIAIASLIGVVNGFAVSKFRAPAFVVTVSTMMLSRGIAYSMTSGQPIFSVPEYLINIGFRSFLGIPFLAIIWFLLVVVIWLFLKYSATGRNIYVVGGNIEAAKLTGINIAKTVIFSYWLSSILASFSGILLVGRMASADPRVASTTMLDAIAAAVIAGFSLQGGKGNLLNTIAGVLFIGLIINFLSILGIEFYTQQVIKGLIIILMVAIQTVSERGGLSMFRSLSIKRANP</sequence>
<name>A0ABZ2YAI2_9BACT</name>
<comment type="subcellular location">
    <subcellularLocation>
        <location evidence="1">Cell membrane</location>
        <topology evidence="1">Multi-pass membrane protein</topology>
    </subcellularLocation>
</comment>
<keyword evidence="8 11" id="KW-0472">Membrane</keyword>
<feature type="transmembrane region" description="Helical" evidence="11">
    <location>
        <begin position="80"/>
        <end position="100"/>
    </location>
</feature>
<dbReference type="Pfam" id="PF02653">
    <property type="entry name" value="BPD_transp_2"/>
    <property type="match status" value="1"/>
</dbReference>
<comment type="function">
    <text evidence="9">Part of the ABC transporter complex LsrABCD involved in autoinducer 2 (AI-2) import. Probably responsible for the translocation of the substrate across the membrane.</text>
</comment>
<feature type="transmembrane region" description="Helical" evidence="11">
    <location>
        <begin position="120"/>
        <end position="141"/>
    </location>
</feature>